<accession>A0ABQ7M841</accession>
<keyword evidence="2" id="KW-1185">Reference proteome</keyword>
<evidence type="ECO:0000313" key="2">
    <source>
        <dbReference type="Proteomes" id="UP000823674"/>
    </source>
</evidence>
<reference evidence="1 2" key="1">
    <citation type="submission" date="2021-03" db="EMBL/GenBank/DDBJ databases">
        <authorList>
            <person name="King G.J."/>
            <person name="Bancroft I."/>
            <person name="Baten A."/>
            <person name="Bloomfield J."/>
            <person name="Borpatragohain P."/>
            <person name="He Z."/>
            <person name="Irish N."/>
            <person name="Irwin J."/>
            <person name="Liu K."/>
            <person name="Mauleon R.P."/>
            <person name="Moore J."/>
            <person name="Morris R."/>
            <person name="Ostergaard L."/>
            <person name="Wang B."/>
            <person name="Wells R."/>
        </authorList>
    </citation>
    <scope>NUCLEOTIDE SEQUENCE [LARGE SCALE GENOMIC DNA]</scope>
    <source>
        <strain evidence="1">R-o-18</strain>
        <tissue evidence="1">Leaf</tissue>
    </source>
</reference>
<proteinExistence type="predicted"/>
<comment type="caution">
    <text evidence="1">The sequence shown here is derived from an EMBL/GenBank/DDBJ whole genome shotgun (WGS) entry which is preliminary data.</text>
</comment>
<name>A0ABQ7M841_BRACM</name>
<dbReference type="Proteomes" id="UP000823674">
    <property type="component" value="Chromosome A06"/>
</dbReference>
<organism evidence="1 2">
    <name type="scientific">Brassica rapa subsp. trilocularis</name>
    <dbReference type="NCBI Taxonomy" id="1813537"/>
    <lineage>
        <taxon>Eukaryota</taxon>
        <taxon>Viridiplantae</taxon>
        <taxon>Streptophyta</taxon>
        <taxon>Embryophyta</taxon>
        <taxon>Tracheophyta</taxon>
        <taxon>Spermatophyta</taxon>
        <taxon>Magnoliopsida</taxon>
        <taxon>eudicotyledons</taxon>
        <taxon>Gunneridae</taxon>
        <taxon>Pentapetalae</taxon>
        <taxon>rosids</taxon>
        <taxon>malvids</taxon>
        <taxon>Brassicales</taxon>
        <taxon>Brassicaceae</taxon>
        <taxon>Brassiceae</taxon>
        <taxon>Brassica</taxon>
    </lineage>
</organism>
<sequence length="75" mass="8158">MTSFYVPFWKYPFGSLSKASLKIRPSLPGAFIVFISGPDPIPENKPATAPTTAMTAMAISKTEVSFFSSSLILIR</sequence>
<dbReference type="EMBL" id="JADBGQ010000006">
    <property type="protein sequence ID" value="KAG5394959.1"/>
    <property type="molecule type" value="Genomic_DNA"/>
</dbReference>
<gene>
    <name evidence="1" type="primary">A06g509380.1_BraROA</name>
    <name evidence="1" type="ORF">IGI04_024922</name>
</gene>
<evidence type="ECO:0000313" key="1">
    <source>
        <dbReference type="EMBL" id="KAG5394959.1"/>
    </source>
</evidence>
<protein>
    <submittedName>
        <fullName evidence="1">Uncharacterized protein</fullName>
    </submittedName>
</protein>